<organism evidence="2 3">
    <name type="scientific">Micromonospora pisi</name>
    <dbReference type="NCBI Taxonomy" id="589240"/>
    <lineage>
        <taxon>Bacteria</taxon>
        <taxon>Bacillati</taxon>
        <taxon>Actinomycetota</taxon>
        <taxon>Actinomycetes</taxon>
        <taxon>Micromonosporales</taxon>
        <taxon>Micromonosporaceae</taxon>
        <taxon>Micromonospora</taxon>
    </lineage>
</organism>
<evidence type="ECO:0000313" key="2">
    <source>
        <dbReference type="EMBL" id="RKR86867.1"/>
    </source>
</evidence>
<keyword evidence="3" id="KW-1185">Reference proteome</keyword>
<dbReference type="EMBL" id="RBKT01000001">
    <property type="protein sequence ID" value="RKR86867.1"/>
    <property type="molecule type" value="Genomic_DNA"/>
</dbReference>
<dbReference type="OrthoDB" id="121598at2"/>
<evidence type="ECO:0000313" key="3">
    <source>
        <dbReference type="Proteomes" id="UP000277671"/>
    </source>
</evidence>
<evidence type="ECO:0000259" key="1">
    <source>
        <dbReference type="Pfam" id="PF07045"/>
    </source>
</evidence>
<name>A0A495JD73_9ACTN</name>
<sequence>MTAYWIITLTAVRDEARLARYVELAGPAIRAAGGVFLARGKPVHVLEGSAVPRTTLIRFDSADAAVAAYRSPAYQEALAALGDGAERDIRIVNAVQD</sequence>
<gene>
    <name evidence="2" type="ORF">BDK92_1136</name>
</gene>
<feature type="domain" description="DUF1330" evidence="1">
    <location>
        <begin position="2"/>
        <end position="94"/>
    </location>
</feature>
<dbReference type="RefSeq" id="WP_121155227.1">
    <property type="nucleotide sequence ID" value="NZ_RBKT01000001.1"/>
</dbReference>
<dbReference type="InterPro" id="IPR010753">
    <property type="entry name" value="DUF1330"/>
</dbReference>
<dbReference type="Gene3D" id="3.30.70.100">
    <property type="match status" value="1"/>
</dbReference>
<comment type="caution">
    <text evidence="2">The sequence shown here is derived from an EMBL/GenBank/DDBJ whole genome shotgun (WGS) entry which is preliminary data.</text>
</comment>
<protein>
    <submittedName>
        <fullName evidence="2">Uncharacterized protein (DUF1330 family)</fullName>
    </submittedName>
</protein>
<dbReference type="PANTHER" id="PTHR41521">
    <property type="match status" value="1"/>
</dbReference>
<proteinExistence type="predicted"/>
<dbReference type="PANTHER" id="PTHR41521:SF4">
    <property type="entry name" value="BLR0684 PROTEIN"/>
    <property type="match status" value="1"/>
</dbReference>
<accession>A0A495JD73</accession>
<reference evidence="2 3" key="1">
    <citation type="submission" date="2018-10" db="EMBL/GenBank/DDBJ databases">
        <title>Sequencing the genomes of 1000 actinobacteria strains.</title>
        <authorList>
            <person name="Klenk H.-P."/>
        </authorList>
    </citation>
    <scope>NUCLEOTIDE SEQUENCE [LARGE SCALE GENOMIC DNA]</scope>
    <source>
        <strain evidence="2 3">DSM 45175</strain>
    </source>
</reference>
<dbReference type="Pfam" id="PF07045">
    <property type="entry name" value="DUF1330"/>
    <property type="match status" value="1"/>
</dbReference>
<dbReference type="AlphaFoldDB" id="A0A495JD73"/>
<dbReference type="InterPro" id="IPR011008">
    <property type="entry name" value="Dimeric_a/b-barrel"/>
</dbReference>
<dbReference type="Proteomes" id="UP000277671">
    <property type="component" value="Unassembled WGS sequence"/>
</dbReference>
<dbReference type="SUPFAM" id="SSF54909">
    <property type="entry name" value="Dimeric alpha+beta barrel"/>
    <property type="match status" value="1"/>
</dbReference>